<evidence type="ECO:0000256" key="3">
    <source>
        <dbReference type="ARBA" id="ARBA00023295"/>
    </source>
</evidence>
<reference evidence="7" key="1">
    <citation type="submission" date="2016-08" db="EMBL/GenBank/DDBJ databases">
        <title>Complete Genome Seqeunce of Paenibacillus sp. BIHB 4019 from tea rhizoplane.</title>
        <authorList>
            <person name="Thakur R."/>
            <person name="Swarnkar M.K."/>
            <person name="Gulati A."/>
        </authorList>
    </citation>
    <scope>NUCLEOTIDE SEQUENCE [LARGE SCALE GENOMIC DNA]</scope>
    <source>
        <strain evidence="7">BIHB4019</strain>
    </source>
</reference>
<organism evidence="7">
    <name type="scientific">Paenibacillus sp. BIHB 4019</name>
    <dbReference type="NCBI Taxonomy" id="1870819"/>
    <lineage>
        <taxon>Bacteria</taxon>
        <taxon>Bacillati</taxon>
        <taxon>Bacillota</taxon>
        <taxon>Bacilli</taxon>
        <taxon>Bacillales</taxon>
        <taxon>Paenibacillaceae</taxon>
        <taxon>Paenibacillus</taxon>
    </lineage>
</organism>
<dbReference type="InterPro" id="IPR023296">
    <property type="entry name" value="Glyco_hydro_beta-prop_sf"/>
</dbReference>
<dbReference type="RefSeq" id="WP_099520390.1">
    <property type="nucleotide sequence ID" value="NZ_CP016808.1"/>
</dbReference>
<dbReference type="Pfam" id="PF08244">
    <property type="entry name" value="Glyco_hydro_32C"/>
    <property type="match status" value="1"/>
</dbReference>
<dbReference type="InterPro" id="IPR013148">
    <property type="entry name" value="Glyco_hydro_32_N"/>
</dbReference>
<dbReference type="GO" id="GO:0004575">
    <property type="term" value="F:sucrose alpha-glucosidase activity"/>
    <property type="evidence" value="ECO:0007669"/>
    <property type="project" value="TreeGrafter"/>
</dbReference>
<sequence>MDLFRPIYHFTPEKNWMNDPNGMVFFNGEYHLFYQHHPDGTTPGPMHWGHAVSADMVNWEHRPIALYPDENGVIFSGSAVVDWEDTTGFFGGKPGLVAIFTHHDKVPGTERVRERQSLAYSSDSGRSWVKYIGNPVLESDRFIDFRDPKVFWHPGTKRWVMILATGRSVCLYHSANLKEWTFGSEFGHNNGLNDGVWECPDLFPLPVDGDSAHTKWVMIVSVGGRAEHAEGSLTQYFIGDFDGQTFVNDNPAGTVLRLDYGSDNYAGVSWSDLPAEDGRRIYLAWMSNHHYCTVTPTDGWRSAMTVPRSLALASQSGSIRLIQKPVRELEILRTPILALEETSLREAHARLADLNLESFEMIAEFHSAEASDVVIKVRASDSQQTVIGYKSEHNEIYLDRTRSGLIGFQENFAVIHSVKLEEESELIKLHVFVDRSSVEVFVNDGIAVITDLIFPDTAATGLGLYDSKDGGAKLRRLELYQLS</sequence>
<proteinExistence type="inferred from homology"/>
<dbReference type="PROSITE" id="PS00609">
    <property type="entry name" value="GLYCOSYL_HYDROL_F32"/>
    <property type="match status" value="1"/>
</dbReference>
<dbReference type="GO" id="GO:0005737">
    <property type="term" value="C:cytoplasm"/>
    <property type="evidence" value="ECO:0007669"/>
    <property type="project" value="TreeGrafter"/>
</dbReference>
<feature type="domain" description="Glycosyl hydrolase family 32 C-terminal" evidence="6">
    <location>
        <begin position="350"/>
        <end position="480"/>
    </location>
</feature>
<dbReference type="InterPro" id="IPR001362">
    <property type="entry name" value="Glyco_hydro_32"/>
</dbReference>
<keyword evidence="2 4" id="KW-0378">Hydrolase</keyword>
<dbReference type="SMART" id="SM00640">
    <property type="entry name" value="Glyco_32"/>
    <property type="match status" value="1"/>
</dbReference>
<evidence type="ECO:0000256" key="4">
    <source>
        <dbReference type="RuleBase" id="RU362110"/>
    </source>
</evidence>
<dbReference type="Gene3D" id="2.115.10.20">
    <property type="entry name" value="Glycosyl hydrolase domain, family 43"/>
    <property type="match status" value="1"/>
</dbReference>
<dbReference type="Gene3D" id="2.60.120.560">
    <property type="entry name" value="Exo-inulinase, domain 1"/>
    <property type="match status" value="1"/>
</dbReference>
<dbReference type="InterPro" id="IPR018053">
    <property type="entry name" value="Glyco_hydro_32_AS"/>
</dbReference>
<evidence type="ECO:0000256" key="2">
    <source>
        <dbReference type="ARBA" id="ARBA00022801"/>
    </source>
</evidence>
<protein>
    <submittedName>
        <fullName evidence="7">Glycoside hydrolase</fullName>
    </submittedName>
</protein>
<dbReference type="PANTHER" id="PTHR42800:SF1">
    <property type="entry name" value="EXOINULINASE INUD (AFU_ORTHOLOGUE AFUA_5G00480)"/>
    <property type="match status" value="1"/>
</dbReference>
<evidence type="ECO:0000259" key="6">
    <source>
        <dbReference type="Pfam" id="PF08244"/>
    </source>
</evidence>
<name>A0A1B2DNR0_9BACL</name>
<dbReference type="CDD" id="cd18622">
    <property type="entry name" value="GH32_Inu-like"/>
    <property type="match status" value="1"/>
</dbReference>
<dbReference type="InterPro" id="IPR013189">
    <property type="entry name" value="Glyco_hydro_32_C"/>
</dbReference>
<dbReference type="GO" id="GO:0005987">
    <property type="term" value="P:sucrose catabolic process"/>
    <property type="evidence" value="ECO:0007669"/>
    <property type="project" value="TreeGrafter"/>
</dbReference>
<accession>A0A1B2DNR0</accession>
<evidence type="ECO:0000259" key="5">
    <source>
        <dbReference type="Pfam" id="PF00251"/>
    </source>
</evidence>
<dbReference type="InterPro" id="IPR013320">
    <property type="entry name" value="ConA-like_dom_sf"/>
</dbReference>
<dbReference type="AlphaFoldDB" id="A0A1B2DNR0"/>
<dbReference type="EMBL" id="CP016808">
    <property type="protein sequence ID" value="ANY69356.1"/>
    <property type="molecule type" value="Genomic_DNA"/>
</dbReference>
<feature type="domain" description="Glycosyl hydrolase family 32 N-terminal" evidence="5">
    <location>
        <begin position="9"/>
        <end position="325"/>
    </location>
</feature>
<dbReference type="SUPFAM" id="SSF49899">
    <property type="entry name" value="Concanavalin A-like lectins/glucanases"/>
    <property type="match status" value="1"/>
</dbReference>
<comment type="similarity">
    <text evidence="1 4">Belongs to the glycosyl hydrolase 32 family.</text>
</comment>
<evidence type="ECO:0000313" key="7">
    <source>
        <dbReference type="EMBL" id="ANY69356.1"/>
    </source>
</evidence>
<dbReference type="Pfam" id="PF00251">
    <property type="entry name" value="Glyco_hydro_32N"/>
    <property type="match status" value="1"/>
</dbReference>
<gene>
    <name evidence="7" type="ORF">BBD42_24885</name>
</gene>
<dbReference type="SUPFAM" id="SSF75005">
    <property type="entry name" value="Arabinanase/levansucrase/invertase"/>
    <property type="match status" value="1"/>
</dbReference>
<evidence type="ECO:0000256" key="1">
    <source>
        <dbReference type="ARBA" id="ARBA00009902"/>
    </source>
</evidence>
<dbReference type="PANTHER" id="PTHR42800">
    <property type="entry name" value="EXOINULINASE INUD (AFU_ORTHOLOGUE AFUA_5G00480)"/>
    <property type="match status" value="1"/>
</dbReference>
<keyword evidence="3 4" id="KW-0326">Glycosidase</keyword>